<dbReference type="SUPFAM" id="SSF53335">
    <property type="entry name" value="S-adenosyl-L-methionine-dependent methyltransferases"/>
    <property type="match status" value="1"/>
</dbReference>
<dbReference type="PANTHER" id="PTHR12303:SF13">
    <property type="match status" value="1"/>
</dbReference>
<name>A0A5C3QPG7_9AGAR</name>
<dbReference type="InterPro" id="IPR029063">
    <property type="entry name" value="SAM-dependent_MTases_sf"/>
</dbReference>
<dbReference type="STRING" id="1884261.A0A5C3QPG7"/>
<evidence type="ECO:0000313" key="3">
    <source>
        <dbReference type="Proteomes" id="UP000305067"/>
    </source>
</evidence>
<feature type="region of interest" description="Disordered" evidence="1">
    <location>
        <begin position="106"/>
        <end position="129"/>
    </location>
</feature>
<proteinExistence type="predicted"/>
<organism evidence="2 3">
    <name type="scientific">Pterulicium gracile</name>
    <dbReference type="NCBI Taxonomy" id="1884261"/>
    <lineage>
        <taxon>Eukaryota</taxon>
        <taxon>Fungi</taxon>
        <taxon>Dikarya</taxon>
        <taxon>Basidiomycota</taxon>
        <taxon>Agaricomycotina</taxon>
        <taxon>Agaricomycetes</taxon>
        <taxon>Agaricomycetidae</taxon>
        <taxon>Agaricales</taxon>
        <taxon>Pleurotineae</taxon>
        <taxon>Pterulaceae</taxon>
        <taxon>Pterulicium</taxon>
    </lineage>
</organism>
<sequence length="272" mass="29658">MAELALRKGERKGRKPRVFVPGCGLGRLAWEVSELGYDTTALDFSSYASLALRFLLSSSTHTRNQHAMQPFAYYLPHQRSNANLFRTVRIPDVVPREEPGSFTFLQGDFLKHRPPPPSPSPNSKEKGKEGKGGYDYIVTLFFLDTAADVFTYLSHIHSLLAPGGLWINLGPLLWTSGYTACPALSLEEVLEAVKRSGFALLGEGDAGGNGVGGGKRGGGGNGKSGKELLGGLPLDLVKRRPIQCGYTADKHAMMSYEYHAEFWVARKVVDSL</sequence>
<reference evidence="2 3" key="1">
    <citation type="journal article" date="2019" name="Nat. Ecol. Evol.">
        <title>Megaphylogeny resolves global patterns of mushroom evolution.</title>
        <authorList>
            <person name="Varga T."/>
            <person name="Krizsan K."/>
            <person name="Foldi C."/>
            <person name="Dima B."/>
            <person name="Sanchez-Garcia M."/>
            <person name="Sanchez-Ramirez S."/>
            <person name="Szollosi G.J."/>
            <person name="Szarkandi J.G."/>
            <person name="Papp V."/>
            <person name="Albert L."/>
            <person name="Andreopoulos W."/>
            <person name="Angelini C."/>
            <person name="Antonin V."/>
            <person name="Barry K.W."/>
            <person name="Bougher N.L."/>
            <person name="Buchanan P."/>
            <person name="Buyck B."/>
            <person name="Bense V."/>
            <person name="Catcheside P."/>
            <person name="Chovatia M."/>
            <person name="Cooper J."/>
            <person name="Damon W."/>
            <person name="Desjardin D."/>
            <person name="Finy P."/>
            <person name="Geml J."/>
            <person name="Haridas S."/>
            <person name="Hughes K."/>
            <person name="Justo A."/>
            <person name="Karasinski D."/>
            <person name="Kautmanova I."/>
            <person name="Kiss B."/>
            <person name="Kocsube S."/>
            <person name="Kotiranta H."/>
            <person name="LaButti K.M."/>
            <person name="Lechner B.E."/>
            <person name="Liimatainen K."/>
            <person name="Lipzen A."/>
            <person name="Lukacs Z."/>
            <person name="Mihaltcheva S."/>
            <person name="Morgado L.N."/>
            <person name="Niskanen T."/>
            <person name="Noordeloos M.E."/>
            <person name="Ohm R.A."/>
            <person name="Ortiz-Santana B."/>
            <person name="Ovrebo C."/>
            <person name="Racz N."/>
            <person name="Riley R."/>
            <person name="Savchenko A."/>
            <person name="Shiryaev A."/>
            <person name="Soop K."/>
            <person name="Spirin V."/>
            <person name="Szebenyi C."/>
            <person name="Tomsovsky M."/>
            <person name="Tulloss R.E."/>
            <person name="Uehling J."/>
            <person name="Grigoriev I.V."/>
            <person name="Vagvolgyi C."/>
            <person name="Papp T."/>
            <person name="Martin F.M."/>
            <person name="Miettinen O."/>
            <person name="Hibbett D.S."/>
            <person name="Nagy L.G."/>
        </authorList>
    </citation>
    <scope>NUCLEOTIDE SEQUENCE [LARGE SCALE GENOMIC DNA]</scope>
    <source>
        <strain evidence="2 3">CBS 309.79</strain>
    </source>
</reference>
<protein>
    <submittedName>
        <fullName evidence="2">N2227-like protein-domain-containing protein</fullName>
    </submittedName>
</protein>
<dbReference type="Proteomes" id="UP000305067">
    <property type="component" value="Unassembled WGS sequence"/>
</dbReference>
<evidence type="ECO:0000313" key="2">
    <source>
        <dbReference type="EMBL" id="TFL03856.1"/>
    </source>
</evidence>
<dbReference type="PANTHER" id="PTHR12303">
    <property type="entry name" value="CARNOSINE N-METHYLTRANSFERASE"/>
    <property type="match status" value="1"/>
</dbReference>
<dbReference type="EMBL" id="ML178819">
    <property type="protein sequence ID" value="TFL03856.1"/>
    <property type="molecule type" value="Genomic_DNA"/>
</dbReference>
<keyword evidence="3" id="KW-1185">Reference proteome</keyword>
<dbReference type="GO" id="GO:0008757">
    <property type="term" value="F:S-adenosylmethionine-dependent methyltransferase activity"/>
    <property type="evidence" value="ECO:0007669"/>
    <property type="project" value="InterPro"/>
</dbReference>
<dbReference type="OrthoDB" id="978at2759"/>
<evidence type="ECO:0000256" key="1">
    <source>
        <dbReference type="SAM" id="MobiDB-lite"/>
    </source>
</evidence>
<dbReference type="SMART" id="SM01296">
    <property type="entry name" value="N2227"/>
    <property type="match status" value="1"/>
</dbReference>
<dbReference type="Pfam" id="PF07942">
    <property type="entry name" value="CARME"/>
    <property type="match status" value="1"/>
</dbReference>
<accession>A0A5C3QPG7</accession>
<gene>
    <name evidence="2" type="ORF">BDV98DRAFT_563176</name>
</gene>
<dbReference type="Gene3D" id="3.40.50.150">
    <property type="entry name" value="Vaccinia Virus protein VP39"/>
    <property type="match status" value="1"/>
</dbReference>
<dbReference type="AlphaFoldDB" id="A0A5C3QPG7"/>
<dbReference type="InterPro" id="IPR012901">
    <property type="entry name" value="CARME"/>
</dbReference>